<dbReference type="GO" id="GO:0008270">
    <property type="term" value="F:zinc ion binding"/>
    <property type="evidence" value="ECO:0007669"/>
    <property type="project" value="UniProtKB-UniRule"/>
</dbReference>
<evidence type="ECO:0000259" key="3">
    <source>
        <dbReference type="PROSITE" id="PS51083"/>
    </source>
</evidence>
<dbReference type="EMBL" id="OOIL02000049">
    <property type="protein sequence ID" value="VFQ59905.1"/>
    <property type="molecule type" value="Genomic_DNA"/>
</dbReference>
<evidence type="ECO:0000256" key="2">
    <source>
        <dbReference type="SAM" id="MobiDB-lite"/>
    </source>
</evidence>
<dbReference type="InterPro" id="IPR039646">
    <property type="entry name" value="ZNHIT2"/>
</dbReference>
<keyword evidence="1" id="KW-0862">Zinc</keyword>
<dbReference type="PANTHER" id="PTHR15555">
    <property type="entry name" value="ZINC FINGER HIT DOMAIN CONTAINING PROTEIN 2 PROTEIN FON -RELATED"/>
    <property type="match status" value="1"/>
</dbReference>
<sequence>MPDTILTSSGETPSASSDLSSSSRTICRVCQKQFSLYTCPRCNTRYCSLQCYKSHSLRCTESFMRENVMGELQLSQSDDQSKKKMVDILKRLHTEDEMESMDDDEPDFSLSEATIEKVLSGSDISIDDLSVEEQKRYRKAIASGELSKLIEPWEPWWTKPSAKYISLGLDGTQLVQPLSSEKQQEVDVLQDIPAGPESPLPSVSKLSASAPSPLLAVHLVDIVYSYCFTLRIYNGDWKSDPSGSAMVLLSLSHVLGQAAAQPETILEALSYCLEQTCSPPFRHMGGPQFGFRLMEDVIELFNLGGSALVCLLCDMQNLLQSAVEELKSDSKQQCKSEKLDMKKKLRLAERKVYYMMCWVHDQIGEVWSSIAAIVNVEKSQTMGYVGNGTSFRKEEKTESAGKPFIKEIR</sequence>
<feature type="domain" description="HIT-type" evidence="3">
    <location>
        <begin position="27"/>
        <end position="59"/>
    </location>
</feature>
<evidence type="ECO:0000313" key="4">
    <source>
        <dbReference type="EMBL" id="VFQ59905.1"/>
    </source>
</evidence>
<dbReference type="OrthoDB" id="18412at2759"/>
<organism evidence="4 5">
    <name type="scientific">Cuscuta campestris</name>
    <dbReference type="NCBI Taxonomy" id="132261"/>
    <lineage>
        <taxon>Eukaryota</taxon>
        <taxon>Viridiplantae</taxon>
        <taxon>Streptophyta</taxon>
        <taxon>Embryophyta</taxon>
        <taxon>Tracheophyta</taxon>
        <taxon>Spermatophyta</taxon>
        <taxon>Magnoliopsida</taxon>
        <taxon>eudicotyledons</taxon>
        <taxon>Gunneridae</taxon>
        <taxon>Pentapetalae</taxon>
        <taxon>asterids</taxon>
        <taxon>lamiids</taxon>
        <taxon>Solanales</taxon>
        <taxon>Convolvulaceae</taxon>
        <taxon>Cuscuteae</taxon>
        <taxon>Cuscuta</taxon>
        <taxon>Cuscuta subgen. Grammica</taxon>
        <taxon>Cuscuta sect. Cleistogrammica</taxon>
    </lineage>
</organism>
<dbReference type="AlphaFoldDB" id="A0A484K5V1"/>
<dbReference type="CDD" id="cd23024">
    <property type="entry name" value="zf-HIT_ZNHIT2-3"/>
    <property type="match status" value="1"/>
</dbReference>
<dbReference type="Proteomes" id="UP000595140">
    <property type="component" value="Unassembled WGS sequence"/>
</dbReference>
<dbReference type="SUPFAM" id="SSF144232">
    <property type="entry name" value="HIT/MYND zinc finger-like"/>
    <property type="match status" value="1"/>
</dbReference>
<keyword evidence="1" id="KW-0863">Zinc-finger</keyword>
<gene>
    <name evidence="4" type="ORF">CCAM_LOCUS1681</name>
</gene>
<accession>A0A484K5V1</accession>
<dbReference type="Pfam" id="PF04438">
    <property type="entry name" value="zf-HIT"/>
    <property type="match status" value="1"/>
</dbReference>
<dbReference type="PROSITE" id="PS51083">
    <property type="entry name" value="ZF_HIT"/>
    <property type="match status" value="1"/>
</dbReference>
<keyword evidence="1" id="KW-0479">Metal-binding</keyword>
<proteinExistence type="predicted"/>
<keyword evidence="5" id="KW-1185">Reference proteome</keyword>
<evidence type="ECO:0000313" key="5">
    <source>
        <dbReference type="Proteomes" id="UP000595140"/>
    </source>
</evidence>
<dbReference type="InterPro" id="IPR007529">
    <property type="entry name" value="Znf_HIT"/>
</dbReference>
<feature type="region of interest" description="Disordered" evidence="2">
    <location>
        <begin position="1"/>
        <end position="20"/>
    </location>
</feature>
<dbReference type="Gene3D" id="3.30.60.190">
    <property type="match status" value="1"/>
</dbReference>
<dbReference type="PANTHER" id="PTHR15555:SF0">
    <property type="entry name" value="ZINC FINGER HIT DOMAIN-CONTAINING PROTEIN 2"/>
    <property type="match status" value="1"/>
</dbReference>
<name>A0A484K5V1_9ASTE</name>
<feature type="compositionally biased region" description="Polar residues" evidence="2">
    <location>
        <begin position="1"/>
        <end position="13"/>
    </location>
</feature>
<protein>
    <recommendedName>
        <fullName evidence="3">HIT-type domain-containing protein</fullName>
    </recommendedName>
</protein>
<evidence type="ECO:0000256" key="1">
    <source>
        <dbReference type="PROSITE-ProRule" id="PRU00453"/>
    </source>
</evidence>
<reference evidence="4 5" key="1">
    <citation type="submission" date="2018-04" db="EMBL/GenBank/DDBJ databases">
        <authorList>
            <person name="Vogel A."/>
        </authorList>
    </citation>
    <scope>NUCLEOTIDE SEQUENCE [LARGE SCALE GENOMIC DNA]</scope>
</reference>